<feature type="region of interest" description="Disordered" evidence="4">
    <location>
        <begin position="242"/>
        <end position="322"/>
    </location>
</feature>
<dbReference type="Pfam" id="PF02902">
    <property type="entry name" value="Peptidase_C48"/>
    <property type="match status" value="1"/>
</dbReference>
<dbReference type="VEuPathDB" id="FungiDB:JI435_162140"/>
<evidence type="ECO:0000313" key="7">
    <source>
        <dbReference type="Proteomes" id="UP000663193"/>
    </source>
</evidence>
<accession>A0A7U2IDA7</accession>
<evidence type="ECO:0000256" key="2">
    <source>
        <dbReference type="ARBA" id="ARBA00022670"/>
    </source>
</evidence>
<dbReference type="Proteomes" id="UP000663193">
    <property type="component" value="Chromosome 23"/>
</dbReference>
<keyword evidence="3" id="KW-0378">Hydrolase</keyword>
<feature type="domain" description="Ubiquitin-like protease family profile" evidence="5">
    <location>
        <begin position="519"/>
        <end position="609"/>
    </location>
</feature>
<dbReference type="AlphaFoldDB" id="A0A7U2IDA7"/>
<dbReference type="SUPFAM" id="SSF54001">
    <property type="entry name" value="Cysteine proteinases"/>
    <property type="match status" value="1"/>
</dbReference>
<feature type="compositionally biased region" description="Basic and acidic residues" evidence="4">
    <location>
        <begin position="435"/>
        <end position="444"/>
    </location>
</feature>
<name>A0A7U2IDA7_PHANO</name>
<sequence>MPPHEPGPSPSEAAHPDESIADNFTHHIEAFAQVARNGQSNQVKAAFQTAHERLWTTASIKANRTYRRDNPHVATDLVFIGWQMLVDHGEEPLCSQFWQAVALWGTHQHFLQTWETFTAERCAPTAAQDVSSIKVRDVPAAFRSLRAILCIQHAWGPDCYCRLLRVAPFPVSPKQSFLEKAAKLARIKMNLADVERDFPKFLKHRIANHQNNISLEKSLQAGTYTVSLGDLEEYIAETTSKTKLLEHPYREPSRRDRTRKGPRTRQPSSARTSIASPELPRHGPLPSLSELDASDAGESEGEDFPPSPCSETSKRASPDLDIPTDECLMEESSAADDNILLTAEAAELPHPSKIEPQQVSVAGLDSVVSPSQASGAQTAVMNPAHVPSGKPPQVPVSTATETEINRPPPLPETKSLPSPPLSEISPSVGGPGVDTNKRDNKATETSDTDGNAQRKRPRIHGAISRGSSDLEPKAQLTSRTLDFLLTQLTSGLHPDDYAFYDPGDLEVSELPAKVSPGKFSKTRNVLVPLCLCRHWILLQFNMQYMKVYKYDSLPGHIAPFVVGEKVALIRTAIWDAAGRADDDLPHWTPIVHVAVPEQGNDFDCGISVVITTLRITNGYNGNPTGNMALWRMLLQALESDGGRVQALIHFAKFLSESQSIVPLRREFHTIRDLTQSAYAAAETRQQEQSDCALRLARVIEAEQSSRRRQSNYLRKHIKNVQALEEEDAALETYWRQQLKPVQQRLATLKDNVTNLQRLQGLVAEFAEMVDEKQRKRVKELESDLVARRAKMSQEQDVCRGMEAELAGLKGDGGSFEGASPSLVPS</sequence>
<dbReference type="GO" id="GO:0006508">
    <property type="term" value="P:proteolysis"/>
    <property type="evidence" value="ECO:0007669"/>
    <property type="project" value="UniProtKB-KW"/>
</dbReference>
<dbReference type="GO" id="GO:0008234">
    <property type="term" value="F:cysteine-type peptidase activity"/>
    <property type="evidence" value="ECO:0007669"/>
    <property type="project" value="InterPro"/>
</dbReference>
<evidence type="ECO:0000256" key="3">
    <source>
        <dbReference type="ARBA" id="ARBA00022801"/>
    </source>
</evidence>
<feature type="compositionally biased region" description="Basic and acidic residues" evidence="4">
    <location>
        <begin position="243"/>
        <end position="255"/>
    </location>
</feature>
<feature type="compositionally biased region" description="Acidic residues" evidence="4">
    <location>
        <begin position="292"/>
        <end position="303"/>
    </location>
</feature>
<comment type="similarity">
    <text evidence="1">Belongs to the peptidase C48 family.</text>
</comment>
<dbReference type="OrthoDB" id="4805806at2759"/>
<evidence type="ECO:0000256" key="4">
    <source>
        <dbReference type="SAM" id="MobiDB-lite"/>
    </source>
</evidence>
<feature type="compositionally biased region" description="Polar residues" evidence="4">
    <location>
        <begin position="266"/>
        <end position="275"/>
    </location>
</feature>
<dbReference type="RefSeq" id="XP_001806338.1">
    <property type="nucleotide sequence ID" value="XM_001806286.1"/>
</dbReference>
<proteinExistence type="inferred from homology"/>
<keyword evidence="7" id="KW-1185">Reference proteome</keyword>
<dbReference type="InterPro" id="IPR003653">
    <property type="entry name" value="Peptidase_C48_C"/>
</dbReference>
<dbReference type="KEGG" id="pno:SNOG_16214"/>
<evidence type="ECO:0000313" key="6">
    <source>
        <dbReference type="EMBL" id="QRD07734.1"/>
    </source>
</evidence>
<reference evidence="7" key="1">
    <citation type="journal article" date="2021" name="BMC Genomics">
        <title>Chromosome-level genome assembly and manually-curated proteome of model necrotroph Parastagonospora nodorum Sn15 reveals a genome-wide trove of candidate effector homologs, and redundancy of virulence-related functions within an accessory chromosome.</title>
        <authorList>
            <person name="Bertazzoni S."/>
            <person name="Jones D.A.B."/>
            <person name="Phan H.T."/>
            <person name="Tan K.-C."/>
            <person name="Hane J.K."/>
        </authorList>
    </citation>
    <scope>NUCLEOTIDE SEQUENCE [LARGE SCALE GENOMIC DNA]</scope>
    <source>
        <strain evidence="7">SN15 / ATCC MYA-4574 / FGSC 10173)</strain>
    </source>
</reference>
<feature type="region of interest" description="Disordered" evidence="4">
    <location>
        <begin position="373"/>
        <end position="472"/>
    </location>
</feature>
<gene>
    <name evidence="6" type="ORF">JI435_162140</name>
</gene>
<dbReference type="GO" id="GO:0019783">
    <property type="term" value="F:ubiquitin-like protein peptidase activity"/>
    <property type="evidence" value="ECO:0007669"/>
    <property type="project" value="UniProtKB-ARBA"/>
</dbReference>
<dbReference type="EMBL" id="CP069045">
    <property type="protein sequence ID" value="QRD07734.1"/>
    <property type="molecule type" value="Genomic_DNA"/>
</dbReference>
<evidence type="ECO:0000259" key="5">
    <source>
        <dbReference type="Pfam" id="PF02902"/>
    </source>
</evidence>
<protein>
    <recommendedName>
        <fullName evidence="5">Ubiquitin-like protease family profile domain-containing protein</fullName>
    </recommendedName>
</protein>
<keyword evidence="2" id="KW-0645">Protease</keyword>
<evidence type="ECO:0000256" key="1">
    <source>
        <dbReference type="ARBA" id="ARBA00005234"/>
    </source>
</evidence>
<organism evidence="6 7">
    <name type="scientific">Phaeosphaeria nodorum (strain SN15 / ATCC MYA-4574 / FGSC 10173)</name>
    <name type="common">Glume blotch fungus</name>
    <name type="synonym">Parastagonospora nodorum</name>
    <dbReference type="NCBI Taxonomy" id="321614"/>
    <lineage>
        <taxon>Eukaryota</taxon>
        <taxon>Fungi</taxon>
        <taxon>Dikarya</taxon>
        <taxon>Ascomycota</taxon>
        <taxon>Pezizomycotina</taxon>
        <taxon>Dothideomycetes</taxon>
        <taxon>Pleosporomycetidae</taxon>
        <taxon>Pleosporales</taxon>
        <taxon>Pleosporineae</taxon>
        <taxon>Phaeosphaeriaceae</taxon>
        <taxon>Parastagonospora</taxon>
    </lineage>
</organism>
<dbReference type="InterPro" id="IPR038765">
    <property type="entry name" value="Papain-like_cys_pep_sf"/>
</dbReference>
<dbReference type="Gene3D" id="3.40.395.10">
    <property type="entry name" value="Adenoviral Proteinase, Chain A"/>
    <property type="match status" value="1"/>
</dbReference>